<name>A0A7X5X406_STRMQ</name>
<feature type="region of interest" description="Disordered" evidence="2">
    <location>
        <begin position="333"/>
        <end position="380"/>
    </location>
</feature>
<protein>
    <submittedName>
        <fullName evidence="4">Peptidase M23</fullName>
    </submittedName>
</protein>
<evidence type="ECO:0000259" key="3">
    <source>
        <dbReference type="Pfam" id="PF01551"/>
    </source>
</evidence>
<comment type="caution">
    <text evidence="4">The sequence shown here is derived from an EMBL/GenBank/DDBJ whole genome shotgun (WGS) entry which is preliminary data.</text>
</comment>
<dbReference type="FunFam" id="2.70.70.10:FF:000013">
    <property type="entry name" value="Peptidase family M23"/>
    <property type="match status" value="1"/>
</dbReference>
<feature type="domain" description="M23ase beta-sheet core" evidence="3">
    <location>
        <begin position="511"/>
        <end position="604"/>
    </location>
</feature>
<gene>
    <name evidence="4" type="ORF">SMALB_4272</name>
</gene>
<evidence type="ECO:0000313" key="5">
    <source>
        <dbReference type="Proteomes" id="UP000536624"/>
    </source>
</evidence>
<feature type="compositionally biased region" description="Low complexity" evidence="2">
    <location>
        <begin position="415"/>
        <end position="429"/>
    </location>
</feature>
<feature type="compositionally biased region" description="Basic and acidic residues" evidence="2">
    <location>
        <begin position="445"/>
        <end position="457"/>
    </location>
</feature>
<dbReference type="PANTHER" id="PTHR21666">
    <property type="entry name" value="PEPTIDASE-RELATED"/>
    <property type="match status" value="1"/>
</dbReference>
<organism evidence="4 5">
    <name type="scientific">Streptomyces malaysiensis</name>
    <dbReference type="NCBI Taxonomy" id="92644"/>
    <lineage>
        <taxon>Bacteria</taxon>
        <taxon>Bacillati</taxon>
        <taxon>Actinomycetota</taxon>
        <taxon>Actinomycetes</taxon>
        <taxon>Kitasatosporales</taxon>
        <taxon>Streptomycetaceae</taxon>
        <taxon>Streptomyces</taxon>
        <taxon>Streptomyces violaceusniger group</taxon>
    </lineage>
</organism>
<evidence type="ECO:0000256" key="1">
    <source>
        <dbReference type="SAM" id="Coils"/>
    </source>
</evidence>
<dbReference type="InterPro" id="IPR011055">
    <property type="entry name" value="Dup_hybrid_motif"/>
</dbReference>
<keyword evidence="1" id="KW-0175">Coiled coil</keyword>
<accession>A0A7X5X406</accession>
<dbReference type="AlphaFoldDB" id="A0A7X5X406"/>
<dbReference type="Gene3D" id="2.70.70.10">
    <property type="entry name" value="Glucose Permease (Domain IIA)"/>
    <property type="match status" value="1"/>
</dbReference>
<feature type="coiled-coil region" evidence="1">
    <location>
        <begin position="458"/>
        <end position="485"/>
    </location>
</feature>
<feature type="region of interest" description="Disordered" evidence="2">
    <location>
        <begin position="210"/>
        <end position="256"/>
    </location>
</feature>
<sequence length="616" mass="65441">MNDRHPSGASPTVPAPDASYPYDEAYGQRQDTAHGYAGYDGYSTGSFTHLATAYGDGDGDPLYGDGDPLFGALPGAYDGQQGAHSGQYDASQWSTVDQQHTGSHETGHYDTGHYDTAHYDSGAHDTTMWGAAGYHLPTGIPAQQDAETGAQWDIGAWDTGATGHTEMPEQWDQGAGYEAGAYTSGVDTGQTQFWDASAYATVDEAQFDNSGLNHPGLNHPGFDHSGLDQHAGLDQQGFDQHGLDHHPGLDQTGFDQREREPNDFEQTAVFDPNAFDQAAVDQTATFDQAAFDQAAFEQVAFDHAAFDQTAAFEQAAIPEQPGAFEQTAVFDPVKDDQPYDPAPEAEPEPEAAAVRESAPSPRREVSRGRRRTPSSRPKRSALLTVAVPSVCALGVTAVAAASVSGIGSDKKDESTTQAAPDTAAAPVKPSVANSKLDSQLAGVREGADDFRDRASRTQERIDLQARQAAEKKRKAEEAARKEALRPKFALPVAQHGLSAMFGQAGINWMSVHTGIDFPVSYGTPVMAATDGTVTTQWNDAYGNMVVLTSPDGTETWYCHLSSAKIRSGTVKAGDTIAYSGNSGNSTGPHLHFEVHPGGGAAIDPLPWLRGQGLDPT</sequence>
<dbReference type="GO" id="GO:0004222">
    <property type="term" value="F:metalloendopeptidase activity"/>
    <property type="evidence" value="ECO:0007669"/>
    <property type="project" value="TreeGrafter"/>
</dbReference>
<dbReference type="CDD" id="cd12797">
    <property type="entry name" value="M23_peptidase"/>
    <property type="match status" value="1"/>
</dbReference>
<evidence type="ECO:0000313" key="4">
    <source>
        <dbReference type="EMBL" id="NIY66252.1"/>
    </source>
</evidence>
<reference evidence="4 5" key="1">
    <citation type="submission" date="2020-02" db="EMBL/GenBank/DDBJ databases">
        <title>Streptomyces malaysiensis DSM14702 (JHCC583434, PFL_A843) Genome sequencing and assembly.</title>
        <authorList>
            <person name="Samborskyy M."/>
        </authorList>
    </citation>
    <scope>NUCLEOTIDE SEQUENCE [LARGE SCALE GENOMIC DNA]</scope>
    <source>
        <strain evidence="4 5">DSM 14702</strain>
    </source>
</reference>
<proteinExistence type="predicted"/>
<dbReference type="Pfam" id="PF01551">
    <property type="entry name" value="Peptidase_M23"/>
    <property type="match status" value="1"/>
</dbReference>
<evidence type="ECO:0000256" key="2">
    <source>
        <dbReference type="SAM" id="MobiDB-lite"/>
    </source>
</evidence>
<feature type="compositionally biased region" description="Basic residues" evidence="2">
    <location>
        <begin position="368"/>
        <end position="379"/>
    </location>
</feature>
<dbReference type="SUPFAM" id="SSF51261">
    <property type="entry name" value="Duplicated hybrid motif"/>
    <property type="match status" value="1"/>
</dbReference>
<feature type="compositionally biased region" description="Low complexity" evidence="2">
    <location>
        <begin position="350"/>
        <end position="360"/>
    </location>
</feature>
<feature type="region of interest" description="Disordered" evidence="2">
    <location>
        <begin position="404"/>
        <end position="457"/>
    </location>
</feature>
<dbReference type="InterPro" id="IPR016047">
    <property type="entry name" value="M23ase_b-sheet_dom"/>
</dbReference>
<feature type="region of interest" description="Disordered" evidence="2">
    <location>
        <begin position="1"/>
        <end position="35"/>
    </location>
</feature>
<dbReference type="InterPro" id="IPR050570">
    <property type="entry name" value="Cell_wall_metabolism_enzyme"/>
</dbReference>
<dbReference type="Proteomes" id="UP000536624">
    <property type="component" value="Unassembled WGS sequence"/>
</dbReference>
<dbReference type="PANTHER" id="PTHR21666:SF270">
    <property type="entry name" value="MUREIN HYDROLASE ACTIVATOR ENVC"/>
    <property type="match status" value="1"/>
</dbReference>
<dbReference type="EMBL" id="JAALLH010000001">
    <property type="protein sequence ID" value="NIY66252.1"/>
    <property type="molecule type" value="Genomic_DNA"/>
</dbReference>